<sequence>MAQDHTQRPSQPIFNDLPIARRNSDARFFEKKRQRLASRHPLALQSESEILGHGTASSSEFVTTHNGAHPGRQDQCGSSASHPKKERVRETNKEGRASHIISREVLEQYFGKLKRDDVAKILGESVMKGHVSESGNLVAPSQAASHVLQTVPMTTHMIPQTGGFIETFQLEGQLMQSTSHPNPNALVVPQPQRASTQMLNENMLSLEYCKKNLGLDEETSPEGHVSYARLKVTYRDKTIKFELPLMSGKYELKKEVEKRLELELGSFDLWYKDEDGDGDWIFLGRDEGFRNHLQSFSNQVIKLLIVDKDGNFANCL</sequence>
<comment type="caution">
    <text evidence="1">The sequence shown here is derived from an EMBL/GenBank/DDBJ whole genome shotgun (WGS) entry which is preliminary data.</text>
</comment>
<name>A0ACB7YEA7_9ERIC</name>
<proteinExistence type="predicted"/>
<gene>
    <name evidence="1" type="ORF">Vadar_015541</name>
</gene>
<evidence type="ECO:0000313" key="1">
    <source>
        <dbReference type="EMBL" id="KAH7851702.1"/>
    </source>
</evidence>
<dbReference type="Proteomes" id="UP000828048">
    <property type="component" value="Chromosome 8"/>
</dbReference>
<keyword evidence="2" id="KW-1185">Reference proteome</keyword>
<protein>
    <submittedName>
        <fullName evidence="1">Uncharacterized protein</fullName>
    </submittedName>
</protein>
<organism evidence="1 2">
    <name type="scientific">Vaccinium darrowii</name>
    <dbReference type="NCBI Taxonomy" id="229202"/>
    <lineage>
        <taxon>Eukaryota</taxon>
        <taxon>Viridiplantae</taxon>
        <taxon>Streptophyta</taxon>
        <taxon>Embryophyta</taxon>
        <taxon>Tracheophyta</taxon>
        <taxon>Spermatophyta</taxon>
        <taxon>Magnoliopsida</taxon>
        <taxon>eudicotyledons</taxon>
        <taxon>Gunneridae</taxon>
        <taxon>Pentapetalae</taxon>
        <taxon>asterids</taxon>
        <taxon>Ericales</taxon>
        <taxon>Ericaceae</taxon>
        <taxon>Vaccinioideae</taxon>
        <taxon>Vaccinieae</taxon>
        <taxon>Vaccinium</taxon>
    </lineage>
</organism>
<accession>A0ACB7YEA7</accession>
<dbReference type="EMBL" id="CM037158">
    <property type="protein sequence ID" value="KAH7851702.1"/>
    <property type="molecule type" value="Genomic_DNA"/>
</dbReference>
<reference evidence="1 2" key="1">
    <citation type="journal article" date="2021" name="Hortic Res">
        <title>High-quality reference genome and annotation aids understanding of berry development for evergreen blueberry (Vaccinium darrowii).</title>
        <authorList>
            <person name="Yu J."/>
            <person name="Hulse-Kemp A.M."/>
            <person name="Babiker E."/>
            <person name="Staton M."/>
        </authorList>
    </citation>
    <scope>NUCLEOTIDE SEQUENCE [LARGE SCALE GENOMIC DNA]</scope>
    <source>
        <strain evidence="2">cv. NJ 8807/NJ 8810</strain>
        <tissue evidence="1">Young leaf</tissue>
    </source>
</reference>
<evidence type="ECO:0000313" key="2">
    <source>
        <dbReference type="Proteomes" id="UP000828048"/>
    </source>
</evidence>